<comment type="caution">
    <text evidence="3">The sequence shown here is derived from an EMBL/GenBank/DDBJ whole genome shotgun (WGS) entry which is preliminary data.</text>
</comment>
<dbReference type="EMBL" id="CAKKNE010000005">
    <property type="protein sequence ID" value="CAH0376838.1"/>
    <property type="molecule type" value="Genomic_DNA"/>
</dbReference>
<sequence>MVNNKKLKGKHRQQKTTNLFVPPAAPKQPVPKKYGLDYSRFDVDSDDSDVERQALAAPETLRRGRAPPPDPKAVRDLERELGAHVSSLSAAEALSAARAAEKEMDKLRRQLQMTAKVSTKKASQRETAARRAIAEARAELEAAQREAADARAKAMEAAESVSKRSSDVEAAQRRAKELGEKCKAATAAIDPEQLQAGLAPDAPSVQPEKEVSYDGTIDVTSTRFAGREVALTISLDPLPDEDAGFVVTLRDAAFLDEEPLASEYVEEDLKISLSEATAACAHYRRQGDKRAATRSTCPSPTVLSCRLETRAGTMLCEAPRVVRVDWAAKEAAVWAAPSISAAPPPPAAPKAPPAAASATVAPPPPPKAAAAVGGFASKATRQALARAAPPAAPPVAAPVPPPTPPKPADPPTPPAPAAAPTTTKTKEPYTFAGGRVEHLPGIRTFVLTLPDGRGELSVDGDRVELASPTTRETLRLPAQLEPNKCQASKVKQDGAKFLRVRLPYSRLRRLAPGARDAEAATVIFEDHGTITEPPAAPACRACSAPLAPRREATARVRDGDLEPDEVAAALSCDTAQPVLQSAATVPIDGERFVGRCSIRLCGADTSLLKIGAKTLEAPRGCHQQCGGRLARRLACQACGTHVGYVFGGADAALYRHRLLDDDASATAFVASLLAREASASNATAFRLVSGPQSLGVRVLATGGHAAALGAAAPGSVVALASTLSCSFRRDVAPASTLLDVALEADELEAVAAELEAAKSGAADGAWALATWAPAGFADAVGGF</sequence>
<keyword evidence="1" id="KW-0175">Coiled coil</keyword>
<evidence type="ECO:0000256" key="1">
    <source>
        <dbReference type="SAM" id="Coils"/>
    </source>
</evidence>
<gene>
    <name evidence="3" type="ORF">PECAL_5P14310</name>
</gene>
<feature type="region of interest" description="Disordered" evidence="2">
    <location>
        <begin position="1"/>
        <end position="73"/>
    </location>
</feature>
<name>A0A8J2X1A3_9STRA</name>
<reference evidence="3" key="1">
    <citation type="submission" date="2021-11" db="EMBL/GenBank/DDBJ databases">
        <authorList>
            <consortium name="Genoscope - CEA"/>
            <person name="William W."/>
        </authorList>
    </citation>
    <scope>NUCLEOTIDE SEQUENCE</scope>
</reference>
<evidence type="ECO:0000313" key="4">
    <source>
        <dbReference type="Proteomes" id="UP000789595"/>
    </source>
</evidence>
<dbReference type="AlphaFoldDB" id="A0A8J2X1A3"/>
<feature type="compositionally biased region" description="Basic residues" evidence="2">
    <location>
        <begin position="1"/>
        <end position="14"/>
    </location>
</feature>
<protein>
    <submittedName>
        <fullName evidence="3">Uncharacterized protein</fullName>
    </submittedName>
</protein>
<feature type="coiled-coil region" evidence="1">
    <location>
        <begin position="90"/>
        <end position="188"/>
    </location>
</feature>
<proteinExistence type="predicted"/>
<dbReference type="Proteomes" id="UP000789595">
    <property type="component" value="Unassembled WGS sequence"/>
</dbReference>
<organism evidence="3 4">
    <name type="scientific">Pelagomonas calceolata</name>
    <dbReference type="NCBI Taxonomy" id="35677"/>
    <lineage>
        <taxon>Eukaryota</taxon>
        <taxon>Sar</taxon>
        <taxon>Stramenopiles</taxon>
        <taxon>Ochrophyta</taxon>
        <taxon>Pelagophyceae</taxon>
        <taxon>Pelagomonadales</taxon>
        <taxon>Pelagomonadaceae</taxon>
        <taxon>Pelagomonas</taxon>
    </lineage>
</organism>
<feature type="region of interest" description="Disordered" evidence="2">
    <location>
        <begin position="339"/>
        <end position="427"/>
    </location>
</feature>
<keyword evidence="4" id="KW-1185">Reference proteome</keyword>
<accession>A0A8J2X1A3</accession>
<feature type="compositionally biased region" description="Pro residues" evidence="2">
    <location>
        <begin position="390"/>
        <end position="417"/>
    </location>
</feature>
<evidence type="ECO:0000256" key="2">
    <source>
        <dbReference type="SAM" id="MobiDB-lite"/>
    </source>
</evidence>
<evidence type="ECO:0000313" key="3">
    <source>
        <dbReference type="EMBL" id="CAH0376838.1"/>
    </source>
</evidence>
<feature type="compositionally biased region" description="Pro residues" evidence="2">
    <location>
        <begin position="342"/>
        <end position="352"/>
    </location>
</feature>